<feature type="compositionally biased region" description="Basic and acidic residues" evidence="1">
    <location>
        <begin position="97"/>
        <end position="110"/>
    </location>
</feature>
<gene>
    <name evidence="2" type="ORF">HZH66_004240</name>
</gene>
<dbReference type="AlphaFoldDB" id="A0A834NEN9"/>
<organism evidence="2 3">
    <name type="scientific">Vespula vulgaris</name>
    <name type="common">Yellow jacket</name>
    <name type="synonym">Wasp</name>
    <dbReference type="NCBI Taxonomy" id="7454"/>
    <lineage>
        <taxon>Eukaryota</taxon>
        <taxon>Metazoa</taxon>
        <taxon>Ecdysozoa</taxon>
        <taxon>Arthropoda</taxon>
        <taxon>Hexapoda</taxon>
        <taxon>Insecta</taxon>
        <taxon>Pterygota</taxon>
        <taxon>Neoptera</taxon>
        <taxon>Endopterygota</taxon>
        <taxon>Hymenoptera</taxon>
        <taxon>Apocrita</taxon>
        <taxon>Aculeata</taxon>
        <taxon>Vespoidea</taxon>
        <taxon>Vespidae</taxon>
        <taxon>Vespinae</taxon>
        <taxon>Vespula</taxon>
    </lineage>
</organism>
<comment type="caution">
    <text evidence="2">The sequence shown here is derived from an EMBL/GenBank/DDBJ whole genome shotgun (WGS) entry which is preliminary data.</text>
</comment>
<reference evidence="2" key="1">
    <citation type="journal article" date="2020" name="G3 (Bethesda)">
        <title>High-Quality Assemblies for Three Invasive Social Wasps from the &lt;i&gt;Vespula&lt;/i&gt; Genus.</title>
        <authorList>
            <person name="Harrop T.W.R."/>
            <person name="Guhlin J."/>
            <person name="McLaughlin G.M."/>
            <person name="Permina E."/>
            <person name="Stockwell P."/>
            <person name="Gilligan J."/>
            <person name="Le Lec M.F."/>
            <person name="Gruber M.A.M."/>
            <person name="Quinn O."/>
            <person name="Lovegrove M."/>
            <person name="Duncan E.J."/>
            <person name="Remnant E.J."/>
            <person name="Van Eeckhoven J."/>
            <person name="Graham B."/>
            <person name="Knapp R.A."/>
            <person name="Langford K.W."/>
            <person name="Kronenberg Z."/>
            <person name="Press M.O."/>
            <person name="Eacker S.M."/>
            <person name="Wilson-Rankin E.E."/>
            <person name="Purcell J."/>
            <person name="Lester P.J."/>
            <person name="Dearden P.K."/>
        </authorList>
    </citation>
    <scope>NUCLEOTIDE SEQUENCE</scope>
    <source>
        <strain evidence="2">Marl-1</strain>
    </source>
</reference>
<protein>
    <submittedName>
        <fullName evidence="2">Uncharacterized protein</fullName>
    </submittedName>
</protein>
<evidence type="ECO:0000313" key="2">
    <source>
        <dbReference type="EMBL" id="KAF7405334.1"/>
    </source>
</evidence>
<keyword evidence="3" id="KW-1185">Reference proteome</keyword>
<name>A0A834NEN9_VESVU</name>
<sequence>MTSVERGGVTVIAAAAAVVVTRRCHLLRFRKGSGCNANSALLHPPARNRAFHCASPLTHLALRSLAECIACIDLKVGKSEVVAVARQKMADKKRKKKEEDKKKMEVARSTRDDYASIPDYSFER</sequence>
<accession>A0A834NEN9</accession>
<dbReference type="Proteomes" id="UP000614350">
    <property type="component" value="Unassembled WGS sequence"/>
</dbReference>
<feature type="region of interest" description="Disordered" evidence="1">
    <location>
        <begin position="87"/>
        <end position="110"/>
    </location>
</feature>
<proteinExistence type="predicted"/>
<evidence type="ECO:0000313" key="3">
    <source>
        <dbReference type="Proteomes" id="UP000614350"/>
    </source>
</evidence>
<evidence type="ECO:0000256" key="1">
    <source>
        <dbReference type="SAM" id="MobiDB-lite"/>
    </source>
</evidence>
<dbReference type="EMBL" id="JACSEA010000003">
    <property type="protein sequence ID" value="KAF7405334.1"/>
    <property type="molecule type" value="Genomic_DNA"/>
</dbReference>